<dbReference type="EMBL" id="WTYR01000001">
    <property type="protein sequence ID" value="MXP10570.1"/>
    <property type="molecule type" value="Genomic_DNA"/>
</dbReference>
<dbReference type="OrthoDB" id="9777007at2"/>
<evidence type="ECO:0000313" key="2">
    <source>
        <dbReference type="Proteomes" id="UP000429229"/>
    </source>
</evidence>
<evidence type="ECO:0000313" key="1">
    <source>
        <dbReference type="EMBL" id="MXP10570.1"/>
    </source>
</evidence>
<dbReference type="InterPro" id="IPR037175">
    <property type="entry name" value="KFase_sf"/>
</dbReference>
<dbReference type="PANTHER" id="PTHR31118">
    <property type="entry name" value="CYCLASE-LIKE PROTEIN 2"/>
    <property type="match status" value="1"/>
</dbReference>
<dbReference type="GO" id="GO:0019441">
    <property type="term" value="P:L-tryptophan catabolic process to kynurenine"/>
    <property type="evidence" value="ECO:0007669"/>
    <property type="project" value="InterPro"/>
</dbReference>
<accession>A0A6I4U3I0</accession>
<sequence length="295" mass="31042">MSLGHDWARRSGVAVSASNLRAGARLLAVAGAIALAGCAAKPPVPAPFALAGGSFVDLTHDADEDGIFWPTAAEFRLEEVAHGETEGGWHYSAYNIFTAEHGGTHLDAPIHFAEGGQATHEVSISRLIGPVFVLDVTEQSAADRDYLVSVDDLRAWEAEHGRLPDGAILLVRTGFSRFWPDKAAYLGTAERGAAAVPKLHFPGLSPELARFLVEERSVGAVGIDTASLDRGQSTDFMAHRILAAANVPGFENVAQLDRLPATGATVIALPMKIRGGSGGPLRIVAHLPGAPIRGR</sequence>
<dbReference type="Gene3D" id="3.50.30.50">
    <property type="entry name" value="Putative cyclase"/>
    <property type="match status" value="1"/>
</dbReference>
<dbReference type="InterPro" id="IPR007325">
    <property type="entry name" value="KFase/CYL"/>
</dbReference>
<dbReference type="Pfam" id="PF04199">
    <property type="entry name" value="Cyclase"/>
    <property type="match status" value="1"/>
</dbReference>
<reference evidence="1 2" key="1">
    <citation type="submission" date="2019-12" db="EMBL/GenBank/DDBJ databases">
        <title>Genomic-based taxomic classification of the family Erythrobacteraceae.</title>
        <authorList>
            <person name="Xu L."/>
        </authorList>
    </citation>
    <scope>NUCLEOTIDE SEQUENCE [LARGE SCALE GENOMIC DNA]</scope>
    <source>
        <strain evidence="1 2">LMG 29519</strain>
    </source>
</reference>
<dbReference type="GO" id="GO:0004061">
    <property type="term" value="F:arylformamidase activity"/>
    <property type="evidence" value="ECO:0007669"/>
    <property type="project" value="InterPro"/>
</dbReference>
<dbReference type="PANTHER" id="PTHR31118:SF12">
    <property type="entry name" value="CYCLASE-LIKE PROTEIN 2"/>
    <property type="match status" value="1"/>
</dbReference>
<dbReference type="Proteomes" id="UP000429229">
    <property type="component" value="Unassembled WGS sequence"/>
</dbReference>
<proteinExistence type="predicted"/>
<dbReference type="AlphaFoldDB" id="A0A6I4U3I0"/>
<organism evidence="1 2">
    <name type="scientific">Alteriqipengyuania halimionae</name>
    <dbReference type="NCBI Taxonomy" id="1926630"/>
    <lineage>
        <taxon>Bacteria</taxon>
        <taxon>Pseudomonadati</taxon>
        <taxon>Pseudomonadota</taxon>
        <taxon>Alphaproteobacteria</taxon>
        <taxon>Sphingomonadales</taxon>
        <taxon>Erythrobacteraceae</taxon>
        <taxon>Alteriqipengyuania</taxon>
    </lineage>
</organism>
<dbReference type="SUPFAM" id="SSF102198">
    <property type="entry name" value="Putative cyclase"/>
    <property type="match status" value="1"/>
</dbReference>
<protein>
    <submittedName>
        <fullName evidence="1">Cyclase family protein</fullName>
    </submittedName>
</protein>
<gene>
    <name evidence="1" type="ORF">GRI68_10315</name>
</gene>
<name>A0A6I4U3I0_9SPHN</name>
<keyword evidence="2" id="KW-1185">Reference proteome</keyword>
<comment type="caution">
    <text evidence="1">The sequence shown here is derived from an EMBL/GenBank/DDBJ whole genome shotgun (WGS) entry which is preliminary data.</text>
</comment>